<protein>
    <recommendedName>
        <fullName evidence="6">Adenine DNA glycosylase</fullName>
        <ecNumber evidence="5">3.2.2.31</ecNumber>
    </recommendedName>
</protein>
<dbReference type="EC" id="3.2.2.31" evidence="5"/>
<evidence type="ECO:0000313" key="17">
    <source>
        <dbReference type="Proteomes" id="UP000002192"/>
    </source>
</evidence>
<dbReference type="Gene3D" id="1.10.340.30">
    <property type="entry name" value="Hypothetical protein, domain 2"/>
    <property type="match status" value="1"/>
</dbReference>
<keyword evidence="12" id="KW-0411">Iron-sulfur</keyword>
<dbReference type="Pfam" id="PF00730">
    <property type="entry name" value="HhH-GPD"/>
    <property type="match status" value="1"/>
</dbReference>
<dbReference type="GO" id="GO:0035485">
    <property type="term" value="F:adenine/guanine mispair binding"/>
    <property type="evidence" value="ECO:0007669"/>
    <property type="project" value="TreeGrafter"/>
</dbReference>
<keyword evidence="10 16" id="KW-0378">Hydrolase</keyword>
<comment type="cofactor">
    <cofactor evidence="2">
        <name>[4Fe-4S] cluster</name>
        <dbReference type="ChEBI" id="CHEBI:49883"/>
    </cofactor>
</comment>
<dbReference type="GO" id="GO:0051539">
    <property type="term" value="F:4 iron, 4 sulfur cluster binding"/>
    <property type="evidence" value="ECO:0007669"/>
    <property type="project" value="UniProtKB-KW"/>
</dbReference>
<dbReference type="GO" id="GO:0006284">
    <property type="term" value="P:base-excision repair"/>
    <property type="evidence" value="ECO:0007669"/>
    <property type="project" value="InterPro"/>
</dbReference>
<dbReference type="AlphaFoldDB" id="Q7VRG8"/>
<comment type="similarity">
    <text evidence="4">Belongs to the Nth/MutY family.</text>
</comment>
<dbReference type="HOGENOM" id="CLU_012862_0_2_6"/>
<dbReference type="GO" id="GO:0006298">
    <property type="term" value="P:mismatch repair"/>
    <property type="evidence" value="ECO:0007669"/>
    <property type="project" value="TreeGrafter"/>
</dbReference>
<dbReference type="InterPro" id="IPR003265">
    <property type="entry name" value="HhH-GPD_domain"/>
</dbReference>
<evidence type="ECO:0000256" key="3">
    <source>
        <dbReference type="ARBA" id="ARBA00002933"/>
    </source>
</evidence>
<feature type="domain" description="HhH-GPD" evidence="15">
    <location>
        <begin position="40"/>
        <end position="193"/>
    </location>
</feature>
<keyword evidence="17" id="KW-1185">Reference proteome</keyword>
<dbReference type="KEGG" id="bfl:Bfl249"/>
<dbReference type="Pfam" id="PF14815">
    <property type="entry name" value="NUDIX_4"/>
    <property type="match status" value="1"/>
</dbReference>
<evidence type="ECO:0000256" key="8">
    <source>
        <dbReference type="ARBA" id="ARBA00022723"/>
    </source>
</evidence>
<dbReference type="SMART" id="SM00478">
    <property type="entry name" value="ENDO3c"/>
    <property type="match status" value="1"/>
</dbReference>
<dbReference type="GO" id="GO:0000701">
    <property type="term" value="F:purine-specific mismatch base pair DNA N-glycosylase activity"/>
    <property type="evidence" value="ECO:0007669"/>
    <property type="project" value="UniProtKB-EC"/>
</dbReference>
<keyword evidence="9" id="KW-0227">DNA damage</keyword>
<evidence type="ECO:0000256" key="12">
    <source>
        <dbReference type="ARBA" id="ARBA00023014"/>
    </source>
</evidence>
<dbReference type="PANTHER" id="PTHR42944">
    <property type="entry name" value="ADENINE DNA GLYCOSYLASE"/>
    <property type="match status" value="1"/>
</dbReference>
<dbReference type="OrthoDB" id="9802365at2"/>
<evidence type="ECO:0000256" key="11">
    <source>
        <dbReference type="ARBA" id="ARBA00023004"/>
    </source>
</evidence>
<gene>
    <name evidence="16" type="primary">mutY</name>
    <name evidence="16" type="ordered locus">Bfl249</name>
</gene>
<sequence>MEYHLTFSHKILSWSKNAHILKLPWQINKTIYKIWISEVMLQQTQVATVIPYYQKFIKKFPTISKLAEANINEILYIWSGLGYYKRALNLHKTATIIIHHHNGVFPNNFNILLSFPGIGRSTAGAILSLALNKRFPILDGNIKRILIRYYSLNNQQTSPTKINNKLWSLIDSLLPLDSNYAIFNQAMMDLGRLICTHSNPQCNICPLNSHCQSFLTNNINLLTQKYATIHNPKQKKIIYWLILLVKHRNIIYLTQRLQETIWNKLFCFPEFYNRTTLNTWLSKYNLHNNLKINMPIIKHNISNIALEIQPTLININNTIFNTNEKNIWYNLNKPAIIGLPKPVNTILKIIQNKTI</sequence>
<evidence type="ECO:0000256" key="4">
    <source>
        <dbReference type="ARBA" id="ARBA00008343"/>
    </source>
</evidence>
<evidence type="ECO:0000256" key="1">
    <source>
        <dbReference type="ARBA" id="ARBA00000843"/>
    </source>
</evidence>
<dbReference type="FunFam" id="1.10.340.30:FF:000002">
    <property type="entry name" value="Adenine DNA glycosylase"/>
    <property type="match status" value="1"/>
</dbReference>
<reference evidence="16 17" key="1">
    <citation type="journal article" date="2003" name="Proc. Natl. Acad. Sci. U.S.A.">
        <title>The genome sequence of Blochmannia floridanus: comparative analysis of reduced genomes.</title>
        <authorList>
            <person name="Gil R."/>
            <person name="Silva F.J."/>
            <person name="Zientz E."/>
            <person name="Delmotte F."/>
            <person name="Gonzalez-Candelas F."/>
            <person name="Latorre A."/>
            <person name="Rausell C."/>
            <person name="Kramerbeek J."/>
            <person name="Gadau J."/>
            <person name="Hoelldobler B."/>
            <person name="van Ham R.C.H.J."/>
            <person name="Gross R."/>
            <person name="Moya A."/>
        </authorList>
    </citation>
    <scope>NUCLEOTIDE SEQUENCE [LARGE SCALE GENOMIC DNA]</scope>
</reference>
<evidence type="ECO:0000256" key="9">
    <source>
        <dbReference type="ARBA" id="ARBA00022763"/>
    </source>
</evidence>
<evidence type="ECO:0000259" key="15">
    <source>
        <dbReference type="SMART" id="SM00478"/>
    </source>
</evidence>
<evidence type="ECO:0000256" key="14">
    <source>
        <dbReference type="ARBA" id="ARBA00023295"/>
    </source>
</evidence>
<dbReference type="SMART" id="SM00525">
    <property type="entry name" value="FES"/>
    <property type="match status" value="1"/>
</dbReference>
<dbReference type="STRING" id="203907.Bfl249"/>
<evidence type="ECO:0000256" key="10">
    <source>
        <dbReference type="ARBA" id="ARBA00022801"/>
    </source>
</evidence>
<proteinExistence type="inferred from homology"/>
<dbReference type="SUPFAM" id="SSF48150">
    <property type="entry name" value="DNA-glycosylase"/>
    <property type="match status" value="1"/>
</dbReference>
<evidence type="ECO:0000313" key="16">
    <source>
        <dbReference type="EMBL" id="CAD83320.1"/>
    </source>
</evidence>
<dbReference type="CDD" id="cd00056">
    <property type="entry name" value="ENDO3c"/>
    <property type="match status" value="1"/>
</dbReference>
<dbReference type="GO" id="GO:0034039">
    <property type="term" value="F:8-oxo-7,8-dihydroguanine DNA N-glycosylase activity"/>
    <property type="evidence" value="ECO:0007669"/>
    <property type="project" value="TreeGrafter"/>
</dbReference>
<dbReference type="InterPro" id="IPR029119">
    <property type="entry name" value="MutY_C"/>
</dbReference>
<dbReference type="InterPro" id="IPR023170">
    <property type="entry name" value="HhH_base_excis_C"/>
</dbReference>
<keyword evidence="14 16" id="KW-0326">Glycosidase</keyword>
<dbReference type="InterPro" id="IPR011257">
    <property type="entry name" value="DNA_glycosylase"/>
</dbReference>
<evidence type="ECO:0000256" key="2">
    <source>
        <dbReference type="ARBA" id="ARBA00001966"/>
    </source>
</evidence>
<dbReference type="GO" id="GO:0046872">
    <property type="term" value="F:metal ion binding"/>
    <property type="evidence" value="ECO:0007669"/>
    <property type="project" value="UniProtKB-KW"/>
</dbReference>
<keyword evidence="7" id="KW-0004">4Fe-4S</keyword>
<evidence type="ECO:0000256" key="7">
    <source>
        <dbReference type="ARBA" id="ARBA00022485"/>
    </source>
</evidence>
<comment type="catalytic activity">
    <reaction evidence="1">
        <text>Hydrolyzes free adenine bases from 7,8-dihydro-8-oxoguanine:adenine mismatched double-stranded DNA, leaving an apurinic site.</text>
        <dbReference type="EC" id="3.2.2.31"/>
    </reaction>
</comment>
<dbReference type="eggNOG" id="COG1194">
    <property type="taxonomic scope" value="Bacteria"/>
</dbReference>
<dbReference type="InterPro" id="IPR005760">
    <property type="entry name" value="A/G_AdeGlyc_MutY"/>
</dbReference>
<dbReference type="Gene3D" id="1.10.1670.10">
    <property type="entry name" value="Helix-hairpin-Helix base-excision DNA repair enzymes (C-terminal)"/>
    <property type="match status" value="1"/>
</dbReference>
<dbReference type="InterPro" id="IPR044298">
    <property type="entry name" value="MIG/MutY"/>
</dbReference>
<evidence type="ECO:0000256" key="13">
    <source>
        <dbReference type="ARBA" id="ARBA00023204"/>
    </source>
</evidence>
<dbReference type="Proteomes" id="UP000002192">
    <property type="component" value="Chromosome"/>
</dbReference>
<accession>Q7VRG8</accession>
<evidence type="ECO:0000256" key="5">
    <source>
        <dbReference type="ARBA" id="ARBA00012045"/>
    </source>
</evidence>
<name>Q7VRG8_BLOFL</name>
<keyword evidence="8" id="KW-0479">Metal-binding</keyword>
<dbReference type="InterPro" id="IPR003651">
    <property type="entry name" value="Endonuclease3_FeS-loop_motif"/>
</dbReference>
<keyword evidence="13" id="KW-0234">DNA repair</keyword>
<comment type="function">
    <text evidence="3">Adenine glycosylase active on G-A mispairs. MutY also corrects error-prone DNA synthesis past GO lesions which are due to the oxidatively damaged form of guanine: 7,8-dihydro-8-oxoguanine (8-oxo-dGTP).</text>
</comment>
<organism evidence="16 17">
    <name type="scientific">Blochmanniella floridana</name>
    <dbReference type="NCBI Taxonomy" id="203907"/>
    <lineage>
        <taxon>Bacteria</taxon>
        <taxon>Pseudomonadati</taxon>
        <taxon>Pseudomonadota</taxon>
        <taxon>Gammaproteobacteria</taxon>
        <taxon>Enterobacterales</taxon>
        <taxon>Enterobacteriaceae</taxon>
        <taxon>ant endosymbionts</taxon>
        <taxon>Candidatus Blochmanniella</taxon>
    </lineage>
</organism>
<dbReference type="NCBIfam" id="TIGR01084">
    <property type="entry name" value="mutY"/>
    <property type="match status" value="1"/>
</dbReference>
<dbReference type="PANTHER" id="PTHR42944:SF1">
    <property type="entry name" value="ADENINE DNA GLYCOSYLASE"/>
    <property type="match status" value="1"/>
</dbReference>
<evidence type="ECO:0000256" key="6">
    <source>
        <dbReference type="ARBA" id="ARBA00022023"/>
    </source>
</evidence>
<dbReference type="GO" id="GO:0032357">
    <property type="term" value="F:oxidized purine DNA binding"/>
    <property type="evidence" value="ECO:0007669"/>
    <property type="project" value="TreeGrafter"/>
</dbReference>
<dbReference type="EMBL" id="BX248583">
    <property type="protein sequence ID" value="CAD83320.1"/>
    <property type="molecule type" value="Genomic_DNA"/>
</dbReference>
<keyword evidence="11" id="KW-0408">Iron</keyword>